<name>A0A2P2QR39_RHIMU</name>
<sequence>MKHVVGLRIMYSCPLLHLLLRLRFGFPMVYRYAFC</sequence>
<protein>
    <submittedName>
        <fullName evidence="1">Uncharacterized protein</fullName>
    </submittedName>
</protein>
<proteinExistence type="predicted"/>
<organism evidence="1">
    <name type="scientific">Rhizophora mucronata</name>
    <name type="common">Asiatic mangrove</name>
    <dbReference type="NCBI Taxonomy" id="61149"/>
    <lineage>
        <taxon>Eukaryota</taxon>
        <taxon>Viridiplantae</taxon>
        <taxon>Streptophyta</taxon>
        <taxon>Embryophyta</taxon>
        <taxon>Tracheophyta</taxon>
        <taxon>Spermatophyta</taxon>
        <taxon>Magnoliopsida</taxon>
        <taxon>eudicotyledons</taxon>
        <taxon>Gunneridae</taxon>
        <taxon>Pentapetalae</taxon>
        <taxon>rosids</taxon>
        <taxon>fabids</taxon>
        <taxon>Malpighiales</taxon>
        <taxon>Rhizophoraceae</taxon>
        <taxon>Rhizophora</taxon>
    </lineage>
</organism>
<reference evidence="1" key="1">
    <citation type="submission" date="2018-02" db="EMBL/GenBank/DDBJ databases">
        <title>Rhizophora mucronata_Transcriptome.</title>
        <authorList>
            <person name="Meera S.P."/>
            <person name="Sreeshan A."/>
            <person name="Augustine A."/>
        </authorList>
    </citation>
    <scope>NUCLEOTIDE SEQUENCE</scope>
    <source>
        <tissue evidence="1">Leaf</tissue>
    </source>
</reference>
<accession>A0A2P2QR39</accession>
<dbReference type="AlphaFoldDB" id="A0A2P2QR39"/>
<evidence type="ECO:0000313" key="1">
    <source>
        <dbReference type="EMBL" id="MBX69437.1"/>
    </source>
</evidence>
<dbReference type="EMBL" id="GGEC01088953">
    <property type="protein sequence ID" value="MBX69437.1"/>
    <property type="molecule type" value="Transcribed_RNA"/>
</dbReference>